<sequence>MKKNKLIIYSVVLFFILVSGAWAINSFSSEPPEDSASVFTETKPDIPAPKQKESDPPENDMKKEEEDTDTNSENSITENDVQEAVAAMVKENRALVIDPDVKMVAIGDSLTQGVGDSTGNGGYVGILEKTIGSSSISASSFTIANYGKRGNRTDQLVKRMEEPAMTSSIEEADVILVTIGANDIMHIVRSNINNLTYEAFAKQTDSYENRLEDVFQTIRSKNEEAPIYLIGLFNPFHIYFENIPELNQIVEDWNTIGQVTAAEDENASFIPIDDLFQQADESYYAEDNFHPNKRGYLQIAERVFQYIKPEISTSESDETE</sequence>
<gene>
    <name evidence="4" type="ORF">SAMN05216352_11299</name>
</gene>
<dbReference type="STRING" id="930129.SAMN05216352_11299"/>
<feature type="domain" description="SGNH hydrolase-type esterase" evidence="3">
    <location>
        <begin position="105"/>
        <end position="296"/>
    </location>
</feature>
<dbReference type="Proteomes" id="UP000199017">
    <property type="component" value="Unassembled WGS sequence"/>
</dbReference>
<feature type="compositionally biased region" description="Basic and acidic residues" evidence="1">
    <location>
        <begin position="50"/>
        <end position="65"/>
    </location>
</feature>
<evidence type="ECO:0000313" key="4">
    <source>
        <dbReference type="EMBL" id="SDI81892.1"/>
    </source>
</evidence>
<dbReference type="Pfam" id="PF13472">
    <property type="entry name" value="Lipase_GDSL_2"/>
    <property type="match status" value="1"/>
</dbReference>
<feature type="chain" id="PRO_5011432626" evidence="2">
    <location>
        <begin position="24"/>
        <end position="320"/>
    </location>
</feature>
<evidence type="ECO:0000256" key="1">
    <source>
        <dbReference type="SAM" id="MobiDB-lite"/>
    </source>
</evidence>
<dbReference type="OrthoDB" id="252349at2"/>
<protein>
    <submittedName>
        <fullName evidence="4">Lysophospholipase L1</fullName>
    </submittedName>
</protein>
<dbReference type="InterPro" id="IPR051532">
    <property type="entry name" value="Ester_Hydrolysis_Enzymes"/>
</dbReference>
<proteinExistence type="predicted"/>
<organism evidence="4 5">
    <name type="scientific">Alteribacillus bidgolensis</name>
    <dbReference type="NCBI Taxonomy" id="930129"/>
    <lineage>
        <taxon>Bacteria</taxon>
        <taxon>Bacillati</taxon>
        <taxon>Bacillota</taxon>
        <taxon>Bacilli</taxon>
        <taxon>Bacillales</taxon>
        <taxon>Bacillaceae</taxon>
        <taxon>Alteribacillus</taxon>
    </lineage>
</organism>
<dbReference type="InterPro" id="IPR036514">
    <property type="entry name" value="SGNH_hydro_sf"/>
</dbReference>
<dbReference type="PANTHER" id="PTHR30383">
    <property type="entry name" value="THIOESTERASE 1/PROTEASE 1/LYSOPHOSPHOLIPASE L1"/>
    <property type="match status" value="1"/>
</dbReference>
<dbReference type="PROSITE" id="PS00018">
    <property type="entry name" value="EF_HAND_1"/>
    <property type="match status" value="1"/>
</dbReference>
<dbReference type="AlphaFoldDB" id="A0A1G8NP23"/>
<evidence type="ECO:0000256" key="2">
    <source>
        <dbReference type="SAM" id="SignalP"/>
    </source>
</evidence>
<feature type="signal peptide" evidence="2">
    <location>
        <begin position="1"/>
        <end position="23"/>
    </location>
</feature>
<dbReference type="GO" id="GO:0004622">
    <property type="term" value="F:phosphatidylcholine lysophospholipase activity"/>
    <property type="evidence" value="ECO:0007669"/>
    <property type="project" value="TreeGrafter"/>
</dbReference>
<dbReference type="InterPro" id="IPR013830">
    <property type="entry name" value="SGNH_hydro"/>
</dbReference>
<evidence type="ECO:0000313" key="5">
    <source>
        <dbReference type="Proteomes" id="UP000199017"/>
    </source>
</evidence>
<feature type="region of interest" description="Disordered" evidence="1">
    <location>
        <begin position="29"/>
        <end position="80"/>
    </location>
</feature>
<accession>A0A1G8NP23</accession>
<evidence type="ECO:0000259" key="3">
    <source>
        <dbReference type="Pfam" id="PF13472"/>
    </source>
</evidence>
<dbReference type="EMBL" id="FNDU01000012">
    <property type="protein sequence ID" value="SDI81892.1"/>
    <property type="molecule type" value="Genomic_DNA"/>
</dbReference>
<keyword evidence="2" id="KW-0732">Signal</keyword>
<reference evidence="4 5" key="1">
    <citation type="submission" date="2016-10" db="EMBL/GenBank/DDBJ databases">
        <authorList>
            <person name="de Groot N.N."/>
        </authorList>
    </citation>
    <scope>NUCLEOTIDE SEQUENCE [LARGE SCALE GENOMIC DNA]</scope>
    <source>
        <strain evidence="5">P4B,CCM 7963,CECT 7998,DSM 25260,IBRC-M 10614,KCTC 13821</strain>
    </source>
</reference>
<dbReference type="InterPro" id="IPR018247">
    <property type="entry name" value="EF_Hand_1_Ca_BS"/>
</dbReference>
<keyword evidence="5" id="KW-1185">Reference proteome</keyword>
<dbReference type="RefSeq" id="WP_091587093.1">
    <property type="nucleotide sequence ID" value="NZ_FNDU01000012.1"/>
</dbReference>
<dbReference type="CDD" id="cd04506">
    <property type="entry name" value="SGNH_hydrolase_YpmR_like"/>
    <property type="match status" value="1"/>
</dbReference>
<name>A0A1G8NP23_9BACI</name>
<dbReference type="Gene3D" id="3.40.50.1110">
    <property type="entry name" value="SGNH hydrolase"/>
    <property type="match status" value="1"/>
</dbReference>
<dbReference type="PANTHER" id="PTHR30383:SF27">
    <property type="entry name" value="SPORE GERMINATION LIPASE LIPC"/>
    <property type="match status" value="1"/>
</dbReference>
<dbReference type="SUPFAM" id="SSF52266">
    <property type="entry name" value="SGNH hydrolase"/>
    <property type="match status" value="1"/>
</dbReference>